<keyword evidence="1" id="KW-1133">Transmembrane helix</keyword>
<proteinExistence type="predicted"/>
<reference evidence="2 3" key="1">
    <citation type="submission" date="2016-10" db="EMBL/GenBank/DDBJ databases">
        <authorList>
            <person name="de Groot N.N."/>
        </authorList>
    </citation>
    <scope>NUCLEOTIDE SEQUENCE [LARGE SCALE GENOMIC DNA]</scope>
    <source>
        <strain evidence="2 3">KPR-7B</strain>
    </source>
</reference>
<feature type="transmembrane region" description="Helical" evidence="1">
    <location>
        <begin position="6"/>
        <end position="23"/>
    </location>
</feature>
<evidence type="ECO:0000313" key="3">
    <source>
        <dbReference type="Proteomes" id="UP000199671"/>
    </source>
</evidence>
<evidence type="ECO:0000256" key="1">
    <source>
        <dbReference type="SAM" id="Phobius"/>
    </source>
</evidence>
<keyword evidence="1" id="KW-0812">Transmembrane</keyword>
<keyword evidence="1" id="KW-0472">Membrane</keyword>
<dbReference type="RefSeq" id="WP_092612206.1">
    <property type="nucleotide sequence ID" value="NZ_FNHU01000015.1"/>
</dbReference>
<dbReference type="EMBL" id="FNHU01000015">
    <property type="protein sequence ID" value="SDN14522.1"/>
    <property type="molecule type" value="Genomic_DNA"/>
</dbReference>
<dbReference type="AlphaFoldDB" id="A0A1G9YZE9"/>
<dbReference type="Proteomes" id="UP000199671">
    <property type="component" value="Unassembled WGS sequence"/>
</dbReference>
<organism evidence="2 3">
    <name type="scientific">Actinomyces ruminicola</name>
    <dbReference type="NCBI Taxonomy" id="332524"/>
    <lineage>
        <taxon>Bacteria</taxon>
        <taxon>Bacillati</taxon>
        <taxon>Actinomycetota</taxon>
        <taxon>Actinomycetes</taxon>
        <taxon>Actinomycetales</taxon>
        <taxon>Actinomycetaceae</taxon>
        <taxon>Actinomyces</taxon>
    </lineage>
</organism>
<accession>A0A1G9YZE9</accession>
<feature type="transmembrane region" description="Helical" evidence="1">
    <location>
        <begin position="80"/>
        <end position="101"/>
    </location>
</feature>
<dbReference type="OrthoDB" id="3254543at2"/>
<evidence type="ECO:0000313" key="2">
    <source>
        <dbReference type="EMBL" id="SDN14522.1"/>
    </source>
</evidence>
<feature type="transmembrane region" description="Helical" evidence="1">
    <location>
        <begin position="53"/>
        <end position="73"/>
    </location>
</feature>
<protein>
    <submittedName>
        <fullName evidence="2">Uncharacterized protein</fullName>
    </submittedName>
</protein>
<sequence length="132" mass="13882">MTTEILAAIFGSIVTGVITYFVSRRRYRSFLMAMAAAGGTITDAGLLSTLKAIIRALTTAGVCATGGAVLLVVEGSLLSPLQVAITCVVTLLLATVLAWVYGRYAVLAELARIRNLEIPYGPWGLLLADGHL</sequence>
<name>A0A1G9YZE9_9ACTO</name>
<gene>
    <name evidence="2" type="ORF">SAMN04487766_11520</name>
</gene>